<dbReference type="EMBL" id="BARS01009012">
    <property type="protein sequence ID" value="GAF68848.1"/>
    <property type="molecule type" value="Genomic_DNA"/>
</dbReference>
<comment type="caution">
    <text evidence="1">The sequence shown here is derived from an EMBL/GenBank/DDBJ whole genome shotgun (WGS) entry which is preliminary data.</text>
</comment>
<feature type="non-terminal residue" evidence="1">
    <location>
        <position position="1"/>
    </location>
</feature>
<dbReference type="SUPFAM" id="SSF53448">
    <property type="entry name" value="Nucleotide-diphospho-sugar transferases"/>
    <property type="match status" value="1"/>
</dbReference>
<accession>X0RJ83</accession>
<reference evidence="1" key="1">
    <citation type="journal article" date="2014" name="Front. Microbiol.">
        <title>High frequency of phylogenetically diverse reductive dehalogenase-homologous genes in deep subseafloor sedimentary metagenomes.</title>
        <authorList>
            <person name="Kawai M."/>
            <person name="Futagami T."/>
            <person name="Toyoda A."/>
            <person name="Takaki Y."/>
            <person name="Nishi S."/>
            <person name="Hori S."/>
            <person name="Arai W."/>
            <person name="Tsubouchi T."/>
            <person name="Morono Y."/>
            <person name="Uchiyama I."/>
            <person name="Ito T."/>
            <person name="Fujiyama A."/>
            <person name="Inagaki F."/>
            <person name="Takami H."/>
        </authorList>
    </citation>
    <scope>NUCLEOTIDE SEQUENCE</scope>
    <source>
        <strain evidence="1">Expedition CK06-06</strain>
    </source>
</reference>
<dbReference type="AlphaFoldDB" id="X0RJ83"/>
<organism evidence="1">
    <name type="scientific">marine sediment metagenome</name>
    <dbReference type="NCBI Taxonomy" id="412755"/>
    <lineage>
        <taxon>unclassified sequences</taxon>
        <taxon>metagenomes</taxon>
        <taxon>ecological metagenomes</taxon>
    </lineage>
</organism>
<evidence type="ECO:0000313" key="1">
    <source>
        <dbReference type="EMBL" id="GAF68848.1"/>
    </source>
</evidence>
<sequence length="137" mass="16270">PKTVLYYEDDVKLALYPNSVGAFCYYHKDVIDKVGVFDPIFKNAWEHVEHSYQCYKNGFCPEFWWFPDIWESWLYLEDIENCITESTISHTPEWHLNYNIGAEHYKKKHGHYPTGAPQVDIDTVVKTLKKIKKEHAK</sequence>
<proteinExistence type="predicted"/>
<gene>
    <name evidence="1" type="ORF">S01H1_17055</name>
</gene>
<protein>
    <submittedName>
        <fullName evidence="1">Uncharacterized protein</fullName>
    </submittedName>
</protein>
<dbReference type="InterPro" id="IPR029044">
    <property type="entry name" value="Nucleotide-diphossugar_trans"/>
</dbReference>
<name>X0RJ83_9ZZZZ</name>